<organism evidence="1 2">
    <name type="scientific">Vanilla planifolia</name>
    <name type="common">Vanilla</name>
    <dbReference type="NCBI Taxonomy" id="51239"/>
    <lineage>
        <taxon>Eukaryota</taxon>
        <taxon>Viridiplantae</taxon>
        <taxon>Streptophyta</taxon>
        <taxon>Embryophyta</taxon>
        <taxon>Tracheophyta</taxon>
        <taxon>Spermatophyta</taxon>
        <taxon>Magnoliopsida</taxon>
        <taxon>Liliopsida</taxon>
        <taxon>Asparagales</taxon>
        <taxon>Orchidaceae</taxon>
        <taxon>Vanilloideae</taxon>
        <taxon>Vanilleae</taxon>
        <taxon>Vanilla</taxon>
    </lineage>
</organism>
<dbReference type="OrthoDB" id="749652at2759"/>
<dbReference type="AlphaFoldDB" id="A0A835RZ83"/>
<protein>
    <submittedName>
        <fullName evidence="1">Uncharacterized protein</fullName>
    </submittedName>
</protein>
<name>A0A835RZ83_VANPL</name>
<reference evidence="1 2" key="1">
    <citation type="journal article" date="2020" name="Nat. Food">
        <title>A phased Vanilla planifolia genome enables genetic improvement of flavour and production.</title>
        <authorList>
            <person name="Hasing T."/>
            <person name="Tang H."/>
            <person name="Brym M."/>
            <person name="Khazi F."/>
            <person name="Huang T."/>
            <person name="Chambers A.H."/>
        </authorList>
    </citation>
    <scope>NUCLEOTIDE SEQUENCE [LARGE SCALE GENOMIC DNA]</scope>
    <source>
        <tissue evidence="1">Leaf</tissue>
    </source>
</reference>
<accession>A0A835RZ83</accession>
<sequence>MYGIYRKSLILSGISRSSLDNEGEGSEFSFDKFGAGQSPEHGNAVMARDATLPTGDGTHTYTFGIESYVAAEEDAHLPTKDGGRDTTSLASGKQEVVVVSGTNGITNGVEGVQLEIRALESFVGQEVGSSAVHGDGFVRVAPEVPANSGNRKVSALAAAAMRKYAVPRSSCFHGVTKLKWSGKYEAHLWVNTSKVAAYLSHMDYPRVKELAGLLYWQVKEYVAYFLPNFICFFPGKIPSFRLAMLASAVVGVDNVVL</sequence>
<evidence type="ECO:0000313" key="1">
    <source>
        <dbReference type="EMBL" id="KAG0494712.1"/>
    </source>
</evidence>
<proteinExistence type="predicted"/>
<gene>
    <name evidence="1" type="ORF">HPP92_005706</name>
</gene>
<dbReference type="EMBL" id="JADCNM010000002">
    <property type="protein sequence ID" value="KAG0494712.1"/>
    <property type="molecule type" value="Genomic_DNA"/>
</dbReference>
<dbReference type="Proteomes" id="UP000639772">
    <property type="component" value="Unassembled WGS sequence"/>
</dbReference>
<comment type="caution">
    <text evidence="1">The sequence shown here is derived from an EMBL/GenBank/DDBJ whole genome shotgun (WGS) entry which is preliminary data.</text>
</comment>
<evidence type="ECO:0000313" key="2">
    <source>
        <dbReference type="Proteomes" id="UP000639772"/>
    </source>
</evidence>